<protein>
    <recommendedName>
        <fullName evidence="4">DUF4169 family protein</fullName>
    </recommendedName>
</protein>
<evidence type="ECO:0000313" key="2">
    <source>
        <dbReference type="EMBL" id="QBK32397.1"/>
    </source>
</evidence>
<evidence type="ECO:0000313" key="3">
    <source>
        <dbReference type="Proteomes" id="UP000293719"/>
    </source>
</evidence>
<keyword evidence="3" id="KW-1185">Reference proteome</keyword>
<name>A0A4P6V4D5_9HYPH</name>
<feature type="compositionally biased region" description="Basic residues" evidence="1">
    <location>
        <begin position="23"/>
        <end position="34"/>
    </location>
</feature>
<accession>A0A4P6V4D5</accession>
<dbReference type="KEGG" id="rpod:E0E05_13420"/>
<evidence type="ECO:0000256" key="1">
    <source>
        <dbReference type="SAM" id="MobiDB-lite"/>
    </source>
</evidence>
<reference evidence="2 3" key="1">
    <citation type="journal article" date="2017" name="Int. J. Syst. Evol. Microbiol.">
        <title>Roseitalea porphyridii gen. nov., sp. nov., isolated from a red alga, and reclassification of Hoeflea suaedae Chung et al. 2013 as Pseudohoeflea suaedae gen. nov., comb. nov.</title>
        <authorList>
            <person name="Hyeon J.W."/>
            <person name="Jeong S.E."/>
            <person name="Baek K."/>
            <person name="Jeon C.O."/>
        </authorList>
    </citation>
    <scope>NUCLEOTIDE SEQUENCE [LARGE SCALE GENOMIC DNA]</scope>
    <source>
        <strain evidence="2 3">MA7-20</strain>
    </source>
</reference>
<dbReference type="Proteomes" id="UP000293719">
    <property type="component" value="Chromosome"/>
</dbReference>
<dbReference type="EMBL" id="CP036532">
    <property type="protein sequence ID" value="QBK32397.1"/>
    <property type="molecule type" value="Genomic_DNA"/>
</dbReference>
<feature type="compositionally biased region" description="Basic and acidic residues" evidence="1">
    <location>
        <begin position="39"/>
        <end position="64"/>
    </location>
</feature>
<feature type="region of interest" description="Disordered" evidence="1">
    <location>
        <begin position="23"/>
        <end position="64"/>
    </location>
</feature>
<dbReference type="AlphaFoldDB" id="A0A4P6V4D5"/>
<evidence type="ECO:0008006" key="4">
    <source>
        <dbReference type="Google" id="ProtNLM"/>
    </source>
</evidence>
<organism evidence="2 3">
    <name type="scientific">Roseitalea porphyridii</name>
    <dbReference type="NCBI Taxonomy" id="1852022"/>
    <lineage>
        <taxon>Bacteria</taxon>
        <taxon>Pseudomonadati</taxon>
        <taxon>Pseudomonadota</taxon>
        <taxon>Alphaproteobacteria</taxon>
        <taxon>Hyphomicrobiales</taxon>
        <taxon>Ahrensiaceae</taxon>
        <taxon>Roseitalea</taxon>
    </lineage>
</organism>
<proteinExistence type="predicted"/>
<gene>
    <name evidence="2" type="ORF">E0E05_13420</name>
</gene>
<sequence length="64" mass="6805">MGGKTESDKARKARLAAELRANLQKRKAQARARKAGAADARDEGIDAAGKDDAAGATNRRDEPR</sequence>